<dbReference type="PANTHER" id="PTHR14939:SF5">
    <property type="entry name" value="F-BOX ONLY PROTEIN 22"/>
    <property type="match status" value="1"/>
</dbReference>
<dbReference type="AlphaFoldDB" id="A0A1I8HF17"/>
<proteinExistence type="predicted"/>
<dbReference type="WBParaSite" id="maker-uti_cns_0005672-snap-gene-0.9-mRNA-1">
    <property type="protein sequence ID" value="maker-uti_cns_0005672-snap-gene-0.9-mRNA-1"/>
    <property type="gene ID" value="maker-uti_cns_0005672-snap-gene-0.9"/>
</dbReference>
<dbReference type="Proteomes" id="UP000095280">
    <property type="component" value="Unplaced"/>
</dbReference>
<dbReference type="PANTHER" id="PTHR14939">
    <property type="entry name" value="F-BOX ONLY PROTEIN 22"/>
    <property type="match status" value="1"/>
</dbReference>
<evidence type="ECO:0000256" key="1">
    <source>
        <dbReference type="SAM" id="MobiDB-lite"/>
    </source>
</evidence>
<keyword evidence="2" id="KW-1185">Reference proteome</keyword>
<accession>A0A1I8HF17</accession>
<feature type="compositionally biased region" description="Low complexity" evidence="1">
    <location>
        <begin position="141"/>
        <end position="161"/>
    </location>
</feature>
<evidence type="ECO:0000313" key="2">
    <source>
        <dbReference type="Proteomes" id="UP000095280"/>
    </source>
</evidence>
<dbReference type="GO" id="GO:0032436">
    <property type="term" value="P:positive regulation of proteasomal ubiquitin-dependent protein catabolic process"/>
    <property type="evidence" value="ECO:0007669"/>
    <property type="project" value="TreeGrafter"/>
</dbReference>
<feature type="region of interest" description="Disordered" evidence="1">
    <location>
        <begin position="123"/>
        <end position="161"/>
    </location>
</feature>
<organism evidence="2 3">
    <name type="scientific">Macrostomum lignano</name>
    <dbReference type="NCBI Taxonomy" id="282301"/>
    <lineage>
        <taxon>Eukaryota</taxon>
        <taxon>Metazoa</taxon>
        <taxon>Spiralia</taxon>
        <taxon>Lophotrochozoa</taxon>
        <taxon>Platyhelminthes</taxon>
        <taxon>Rhabditophora</taxon>
        <taxon>Macrostomorpha</taxon>
        <taxon>Macrostomida</taxon>
        <taxon>Macrostomidae</taxon>
        <taxon>Macrostomum</taxon>
    </lineage>
</organism>
<sequence length="392" mass="41996">MAQCASSNPLEQFSVATRVVAYSSRNDLARLCQVSQLWQRVAQRELERRRCCPIAKHGLLAYEWPSGAPANGIHCRLSYAELAKRFGLLLTELRADWHLPYRLLVFCDVEFLRAKLAATAGGMAEAELGSPPAKRSRRRQQTAASASSSASSSSSTASAGRGSSHLQALKAFAAAELPPGARLHLAGSFAGAIGTPEGTAGVPVEMETGKSSDGRQMHPLPPGASPKLLLALPNRNGNRRFGAGQPERRLLAEHPDMIVCGGLCSYFHTEAAGATDEAGSDAGIDHSRLVFYGDRLRVLSAMVTDAEDLERTLRSLKLSSLQPLLPGQCLAFMFICCAKGSKHYLDQPDIETGVFSRLLPGVPVLGLFSEGEFSRNCSPGSGLRMCPARHLA</sequence>
<name>A0A1I8HF17_9PLAT</name>
<protein>
    <submittedName>
        <fullName evidence="3">FIST_C domain-containing protein</fullName>
    </submittedName>
</protein>
<dbReference type="GO" id="GO:0000209">
    <property type="term" value="P:protein polyubiquitination"/>
    <property type="evidence" value="ECO:0007669"/>
    <property type="project" value="TreeGrafter"/>
</dbReference>
<evidence type="ECO:0000313" key="3">
    <source>
        <dbReference type="WBParaSite" id="maker-uti_cns_0005672-snap-gene-0.9-mRNA-1"/>
    </source>
</evidence>
<reference evidence="3" key="1">
    <citation type="submission" date="2016-11" db="UniProtKB">
        <authorList>
            <consortium name="WormBaseParasite"/>
        </authorList>
    </citation>
    <scope>IDENTIFICATION</scope>
</reference>